<evidence type="ECO:0000256" key="11">
    <source>
        <dbReference type="SAM" id="Phobius"/>
    </source>
</evidence>
<evidence type="ECO:0000256" key="5">
    <source>
        <dbReference type="ARBA" id="ARBA00023136"/>
    </source>
</evidence>
<dbReference type="SMR" id="K4FYP6"/>
<evidence type="ECO:0000256" key="4">
    <source>
        <dbReference type="ARBA" id="ARBA00022989"/>
    </source>
</evidence>
<dbReference type="SUPFAM" id="SSF56487">
    <property type="entry name" value="SRCR-like"/>
    <property type="match status" value="1"/>
</dbReference>
<evidence type="ECO:0000256" key="2">
    <source>
        <dbReference type="ARBA" id="ARBA00022692"/>
    </source>
</evidence>
<keyword evidence="7 13" id="KW-0675">Receptor</keyword>
<feature type="disulfide bond" evidence="9">
    <location>
        <begin position="480"/>
        <end position="490"/>
    </location>
</feature>
<evidence type="ECO:0000256" key="3">
    <source>
        <dbReference type="ARBA" id="ARBA00022968"/>
    </source>
</evidence>
<dbReference type="GeneID" id="103180365"/>
<feature type="transmembrane region" description="Helical" evidence="11">
    <location>
        <begin position="45"/>
        <end position="65"/>
    </location>
</feature>
<evidence type="ECO:0000256" key="9">
    <source>
        <dbReference type="PROSITE-ProRule" id="PRU00196"/>
    </source>
</evidence>
<reference evidence="13" key="1">
    <citation type="journal article" date="2012" name="PLoS ONE">
        <title>Sequencing and Analysis of Full-Length cDNAs, 5'-ESTs and 3'-ESTs from a Cartilaginous Fish, the Elephant Shark (Callorhinchus milii).</title>
        <authorList>
            <person name="Tan Y.Y."/>
            <person name="Kodzius R."/>
            <person name="Tay B.H."/>
            <person name="Tay A."/>
            <person name="Brenner S."/>
            <person name="Venkatesh B."/>
        </authorList>
    </citation>
    <scope>NUCLEOTIDE SEQUENCE</scope>
    <source>
        <tissue evidence="13">Spleen</tissue>
    </source>
</reference>
<comment type="subcellular location">
    <subcellularLocation>
        <location evidence="1">Membrane</location>
        <topology evidence="1">Single-pass type II membrane protein</topology>
    </subcellularLocation>
</comment>
<keyword evidence="4 11" id="KW-1133">Transmembrane helix</keyword>
<dbReference type="PANTHER" id="PTHR24023">
    <property type="entry name" value="COLLAGEN ALPHA"/>
    <property type="match status" value="1"/>
</dbReference>
<keyword evidence="3" id="KW-0735">Signal-anchor</keyword>
<dbReference type="Pfam" id="PF01391">
    <property type="entry name" value="Collagen"/>
    <property type="match status" value="3"/>
</dbReference>
<comment type="caution">
    <text evidence="9">Lacks conserved residue(s) required for the propagation of feature annotation.</text>
</comment>
<evidence type="ECO:0000259" key="12">
    <source>
        <dbReference type="PROSITE" id="PS50287"/>
    </source>
</evidence>
<dbReference type="PROSITE" id="PS50287">
    <property type="entry name" value="SRCR_2"/>
    <property type="match status" value="1"/>
</dbReference>
<evidence type="ECO:0000256" key="10">
    <source>
        <dbReference type="SAM" id="MobiDB-lite"/>
    </source>
</evidence>
<dbReference type="KEGG" id="cmk:103180365"/>
<dbReference type="InterPro" id="IPR001190">
    <property type="entry name" value="SRCR"/>
</dbReference>
<dbReference type="AlphaFoldDB" id="K4FYP6"/>
<sequence>MECEDKERRKAIPALDSKLKGFSHFDMDIIGVRPKRNKCCCYQSGLFISLLLLTAAVVFLGYKFYTMNRKSGEPTGSKEKYTALKLFLEKIEDSNSMHHEGTNISNHIDDNLIFTKSFEYIWKQLEIINSVIKINKVKINKMEDDLWELKMNTSEMQMNGNSFVAGPPGPMGPLGPKGNKGDPGIKGDHGIKGDKGTRGLNGIHGVKGERGVKGVSGANGLKSERGIRGEPGPVGPAGANGQNGERGQPGRNGVNGVPGQNGQKGETGINGLKGERGIRGQPGPVGPAGANGQNGERGQPGNNGVNGVPGQNGLKGVKGSPGVTGSIGPKGSQGQNGEKGIRGDNGLKGTQGIKGALGPPGFKGNKGDRGIQGHSGAKGATGSIGMKGNQGINGLPGTIGQKGQKGEIGQNVPVLAKIFGGGNQGRVELYHKGEWGTLCDDGLTLNDAHVICRMLNYQRATKAYTIGGGTGRIWLEGLRCTGQELTISQCRGLSWGTHDCSHREDTGVTCVQL</sequence>
<dbReference type="CTD" id="8685"/>
<evidence type="ECO:0000256" key="1">
    <source>
        <dbReference type="ARBA" id="ARBA00004606"/>
    </source>
</evidence>
<dbReference type="SMART" id="SM00202">
    <property type="entry name" value="SR"/>
    <property type="match status" value="1"/>
</dbReference>
<protein>
    <submittedName>
        <fullName evidence="13">Macrophage receptor MARCO-like protein</fullName>
    </submittedName>
</protein>
<evidence type="ECO:0000313" key="13">
    <source>
        <dbReference type="EMBL" id="AFK11537.1"/>
    </source>
</evidence>
<keyword evidence="6 9" id="KW-1015">Disulfide bond</keyword>
<dbReference type="InterPro" id="IPR008160">
    <property type="entry name" value="Collagen"/>
</dbReference>
<keyword evidence="5 11" id="KW-0472">Membrane</keyword>
<dbReference type="InterPro" id="IPR050149">
    <property type="entry name" value="Collagen_superfamily"/>
</dbReference>
<feature type="compositionally biased region" description="Low complexity" evidence="10">
    <location>
        <begin position="249"/>
        <end position="263"/>
    </location>
</feature>
<name>K4FYP6_CALMI</name>
<dbReference type="PRINTS" id="PR00258">
    <property type="entry name" value="SPERACTRCPTR"/>
</dbReference>
<dbReference type="Pfam" id="PF00530">
    <property type="entry name" value="SRCR"/>
    <property type="match status" value="1"/>
</dbReference>
<dbReference type="GO" id="GO:0016020">
    <property type="term" value="C:membrane"/>
    <property type="evidence" value="ECO:0007669"/>
    <property type="project" value="UniProtKB-SubCell"/>
</dbReference>
<feature type="compositionally biased region" description="Basic and acidic residues" evidence="10">
    <location>
        <begin position="179"/>
        <end position="197"/>
    </location>
</feature>
<keyword evidence="8" id="KW-0325">Glycoprotein</keyword>
<dbReference type="GO" id="GO:0031012">
    <property type="term" value="C:extracellular matrix"/>
    <property type="evidence" value="ECO:0007669"/>
    <property type="project" value="TreeGrafter"/>
</dbReference>
<evidence type="ECO:0000256" key="8">
    <source>
        <dbReference type="ARBA" id="ARBA00023180"/>
    </source>
</evidence>
<dbReference type="EMBL" id="JX053309">
    <property type="protein sequence ID" value="AFK11537.1"/>
    <property type="molecule type" value="mRNA"/>
</dbReference>
<dbReference type="PANTHER" id="PTHR24023:SF1082">
    <property type="entry name" value="COLLAGEN TRIPLE HELIX REPEAT"/>
    <property type="match status" value="1"/>
</dbReference>
<feature type="domain" description="SRCR" evidence="12">
    <location>
        <begin position="416"/>
        <end position="511"/>
    </location>
</feature>
<evidence type="ECO:0000256" key="6">
    <source>
        <dbReference type="ARBA" id="ARBA00023157"/>
    </source>
</evidence>
<dbReference type="FunFam" id="3.10.250.10:FF:000011">
    <property type="entry name" value="Scavenger receptor class A member 5"/>
    <property type="match status" value="1"/>
</dbReference>
<dbReference type="InterPro" id="IPR036772">
    <property type="entry name" value="SRCR-like_dom_sf"/>
</dbReference>
<keyword evidence="2 11" id="KW-0812">Transmembrane</keyword>
<dbReference type="RefSeq" id="NP_001279317.1">
    <property type="nucleotide sequence ID" value="NM_001292388.1"/>
</dbReference>
<feature type="compositionally biased region" description="Low complexity" evidence="10">
    <location>
        <begin position="299"/>
        <end position="312"/>
    </location>
</feature>
<organism evidence="13">
    <name type="scientific">Callorhinchus milii</name>
    <name type="common">Ghost shark</name>
    <dbReference type="NCBI Taxonomy" id="7868"/>
    <lineage>
        <taxon>Eukaryota</taxon>
        <taxon>Metazoa</taxon>
        <taxon>Chordata</taxon>
        <taxon>Craniata</taxon>
        <taxon>Vertebrata</taxon>
        <taxon>Chondrichthyes</taxon>
        <taxon>Holocephali</taxon>
        <taxon>Chimaeriformes</taxon>
        <taxon>Callorhinchidae</taxon>
        <taxon>Callorhinchus</taxon>
    </lineage>
</organism>
<accession>K4FYP6</accession>
<dbReference type="Gene3D" id="3.10.250.10">
    <property type="entry name" value="SRCR-like domain"/>
    <property type="match status" value="1"/>
</dbReference>
<dbReference type="OrthoDB" id="536948at2759"/>
<evidence type="ECO:0000256" key="7">
    <source>
        <dbReference type="ARBA" id="ARBA00023170"/>
    </source>
</evidence>
<proteinExistence type="evidence at transcript level"/>
<dbReference type="GO" id="GO:0005615">
    <property type="term" value="C:extracellular space"/>
    <property type="evidence" value="ECO:0007669"/>
    <property type="project" value="TreeGrafter"/>
</dbReference>
<feature type="region of interest" description="Disordered" evidence="10">
    <location>
        <begin position="177"/>
        <end position="386"/>
    </location>
</feature>